<evidence type="ECO:0000256" key="2">
    <source>
        <dbReference type="ARBA" id="ARBA00008445"/>
    </source>
</evidence>
<feature type="transmembrane region" description="Helical" evidence="9">
    <location>
        <begin position="53"/>
        <end position="74"/>
    </location>
</feature>
<proteinExistence type="inferred from homology"/>
<dbReference type="STRING" id="862969.SCI_0857"/>
<keyword evidence="5 9" id="KW-0653">Protein transport</keyword>
<keyword evidence="9" id="KW-1003">Cell membrane</keyword>
<evidence type="ECO:0000256" key="9">
    <source>
        <dbReference type="RuleBase" id="RU365087"/>
    </source>
</evidence>
<organism evidence="10 11">
    <name type="scientific">Streptococcus constellatus</name>
    <dbReference type="NCBI Taxonomy" id="76860"/>
    <lineage>
        <taxon>Bacteria</taxon>
        <taxon>Bacillati</taxon>
        <taxon>Bacillota</taxon>
        <taxon>Bacilli</taxon>
        <taxon>Lactobacillales</taxon>
        <taxon>Streptococcaceae</taxon>
        <taxon>Streptococcus</taxon>
        <taxon>Streptococcus anginosus group</taxon>
    </lineage>
</organism>
<comment type="subcellular location">
    <subcellularLocation>
        <location evidence="9">Cell membrane</location>
        <topology evidence="9">Multi-pass membrane protein</topology>
    </subcellularLocation>
    <subcellularLocation>
        <location evidence="1">Membrane</location>
        <topology evidence="1">Multi-pass membrane protein</topology>
    </subcellularLocation>
</comment>
<keyword evidence="4 9" id="KW-0812">Transmembrane</keyword>
<sequence length="77" mass="8703">MYNLLLTILLILSVFILIAIFMQPTKNQSSNVFDASAGDLFERSKARGFEAVMQRLTGVMVFFWLLIALMLTILSSK</sequence>
<dbReference type="eggNOG" id="COG1314">
    <property type="taxonomic scope" value="Bacteria"/>
</dbReference>
<evidence type="ECO:0000256" key="3">
    <source>
        <dbReference type="ARBA" id="ARBA00022448"/>
    </source>
</evidence>
<dbReference type="Pfam" id="PF03840">
    <property type="entry name" value="SecG"/>
    <property type="match status" value="1"/>
</dbReference>
<accession>A0A0C1K677</accession>
<evidence type="ECO:0000313" key="11">
    <source>
        <dbReference type="Proteomes" id="UP000031339"/>
    </source>
</evidence>
<evidence type="ECO:0000256" key="4">
    <source>
        <dbReference type="ARBA" id="ARBA00022692"/>
    </source>
</evidence>
<reference evidence="10 11" key="1">
    <citation type="submission" date="2014-12" db="EMBL/GenBank/DDBJ databases">
        <title>Partial genome sequence of Streptococcus constellatus KCOM 1650 (= ChDC B144).</title>
        <authorList>
            <person name="Kook J.-K."/>
            <person name="Park S.-N."/>
            <person name="Lim Y.K."/>
            <person name="Jo E."/>
        </authorList>
    </citation>
    <scope>NUCLEOTIDE SEQUENCE [LARGE SCALE GENOMIC DNA]</scope>
    <source>
        <strain evidence="10 11">KCOM 1650</strain>
    </source>
</reference>
<gene>
    <name evidence="10" type="ORF">RN79_02880</name>
</gene>
<keyword evidence="3 9" id="KW-0813">Transport</keyword>
<dbReference type="GO" id="GO:0005886">
    <property type="term" value="C:plasma membrane"/>
    <property type="evidence" value="ECO:0007669"/>
    <property type="project" value="UniProtKB-SubCell"/>
</dbReference>
<dbReference type="GO" id="GO:0015450">
    <property type="term" value="F:protein-transporting ATPase activity"/>
    <property type="evidence" value="ECO:0007669"/>
    <property type="project" value="UniProtKB-UniRule"/>
</dbReference>
<name>A0A0C1K677_STRCV</name>
<evidence type="ECO:0000256" key="7">
    <source>
        <dbReference type="ARBA" id="ARBA00023010"/>
    </source>
</evidence>
<dbReference type="OrthoDB" id="1651166at2"/>
<comment type="caution">
    <text evidence="9">Lacks conserved residue(s) required for the propagation of feature annotation.</text>
</comment>
<keyword evidence="6 9" id="KW-1133">Transmembrane helix</keyword>
<dbReference type="RefSeq" id="WP_003069228.1">
    <property type="nucleotide sequence ID" value="NZ_CAJPUH010000014.1"/>
</dbReference>
<dbReference type="Proteomes" id="UP000031339">
    <property type="component" value="Unassembled WGS sequence"/>
</dbReference>
<keyword evidence="8 9" id="KW-0472">Membrane</keyword>
<comment type="function">
    <text evidence="9">Involved in protein export. Participates in an early event of protein translocation.</text>
</comment>
<dbReference type="GO" id="GO:0009306">
    <property type="term" value="P:protein secretion"/>
    <property type="evidence" value="ECO:0007669"/>
    <property type="project" value="UniProtKB-UniRule"/>
</dbReference>
<comment type="caution">
    <text evidence="10">The sequence shown here is derived from an EMBL/GenBank/DDBJ whole genome shotgun (WGS) entry which is preliminary data.</text>
</comment>
<protein>
    <recommendedName>
        <fullName evidence="9">Protein-export membrane protein SecG</fullName>
    </recommendedName>
</protein>
<dbReference type="NCBIfam" id="TIGR00810">
    <property type="entry name" value="secG"/>
    <property type="match status" value="1"/>
</dbReference>
<evidence type="ECO:0000256" key="5">
    <source>
        <dbReference type="ARBA" id="ARBA00022927"/>
    </source>
</evidence>
<comment type="similarity">
    <text evidence="2 9">Belongs to the SecG family.</text>
</comment>
<dbReference type="InterPro" id="IPR004692">
    <property type="entry name" value="SecG"/>
</dbReference>
<dbReference type="AlphaFoldDB" id="A0A0C1K677"/>
<evidence type="ECO:0000256" key="1">
    <source>
        <dbReference type="ARBA" id="ARBA00004141"/>
    </source>
</evidence>
<evidence type="ECO:0000313" key="10">
    <source>
        <dbReference type="EMBL" id="KIC78525.1"/>
    </source>
</evidence>
<evidence type="ECO:0000256" key="8">
    <source>
        <dbReference type="ARBA" id="ARBA00023136"/>
    </source>
</evidence>
<evidence type="ECO:0000256" key="6">
    <source>
        <dbReference type="ARBA" id="ARBA00022989"/>
    </source>
</evidence>
<dbReference type="EMBL" id="JWIY01000001">
    <property type="protein sequence ID" value="KIC78525.1"/>
    <property type="molecule type" value="Genomic_DNA"/>
</dbReference>
<keyword evidence="7 9" id="KW-0811">Translocation</keyword>